<dbReference type="InterPro" id="IPR038266">
    <property type="entry name" value="NapC/NirT_cytc_sf"/>
</dbReference>
<dbReference type="GO" id="GO:0005886">
    <property type="term" value="C:plasma membrane"/>
    <property type="evidence" value="ECO:0007669"/>
    <property type="project" value="UniProtKB-SubCell"/>
</dbReference>
<dbReference type="OrthoDB" id="9791652at2"/>
<keyword evidence="9" id="KW-1133">Transmembrane helix</keyword>
<keyword evidence="14" id="KW-1185">Reference proteome</keyword>
<dbReference type="SUPFAM" id="SSF48695">
    <property type="entry name" value="Multiheme cytochromes"/>
    <property type="match status" value="1"/>
</dbReference>
<keyword evidence="5" id="KW-0349">Heme</keyword>
<keyword evidence="8" id="KW-0249">Electron transport</keyword>
<organism evidence="13 14">
    <name type="scientific">Pseudobythopirellula maris</name>
    <dbReference type="NCBI Taxonomy" id="2527991"/>
    <lineage>
        <taxon>Bacteria</taxon>
        <taxon>Pseudomonadati</taxon>
        <taxon>Planctomycetota</taxon>
        <taxon>Planctomycetia</taxon>
        <taxon>Pirellulales</taxon>
        <taxon>Lacipirellulaceae</taxon>
        <taxon>Pseudobythopirellula</taxon>
    </lineage>
</organism>
<evidence type="ECO:0000256" key="7">
    <source>
        <dbReference type="ARBA" id="ARBA00022723"/>
    </source>
</evidence>
<evidence type="ECO:0000313" key="13">
    <source>
        <dbReference type="EMBL" id="TWT90160.1"/>
    </source>
</evidence>
<evidence type="ECO:0000259" key="12">
    <source>
        <dbReference type="Pfam" id="PF03264"/>
    </source>
</evidence>
<dbReference type="GO" id="GO:0022900">
    <property type="term" value="P:electron transport chain"/>
    <property type="evidence" value="ECO:0007669"/>
    <property type="project" value="InterPro"/>
</dbReference>
<evidence type="ECO:0000256" key="9">
    <source>
        <dbReference type="ARBA" id="ARBA00022989"/>
    </source>
</evidence>
<dbReference type="GO" id="GO:0046872">
    <property type="term" value="F:metal ion binding"/>
    <property type="evidence" value="ECO:0007669"/>
    <property type="project" value="UniProtKB-KW"/>
</dbReference>
<dbReference type="InterPro" id="IPR005126">
    <property type="entry name" value="NapC/NirT_cyt_c_N"/>
</dbReference>
<accession>A0A5C5ZS79</accession>
<keyword evidence="11" id="KW-0472">Membrane</keyword>
<sequence length="165" mass="17806">MRRRLSTRGGKLFSGAALLYLLIASLLGGAGGLGAFTFGYADGASYLSNRPEACANCHAMTEHLDAWHKSSHGKFASCNDCHAPHDLIGKYYCKSRNGFFHSLAFTTGDYPDEIQMHAYNRGVVEHNCRECHAALVDEITPHGGSHAAEEGVSCLHCHATVGHDT</sequence>
<dbReference type="InterPro" id="IPR017571">
    <property type="entry name" value="NrfH"/>
</dbReference>
<dbReference type="GO" id="GO:0009061">
    <property type="term" value="P:anaerobic respiration"/>
    <property type="evidence" value="ECO:0007669"/>
    <property type="project" value="TreeGrafter"/>
</dbReference>
<keyword evidence="3" id="KW-0813">Transport</keyword>
<evidence type="ECO:0000256" key="8">
    <source>
        <dbReference type="ARBA" id="ARBA00022982"/>
    </source>
</evidence>
<dbReference type="AlphaFoldDB" id="A0A5C5ZS79"/>
<dbReference type="NCBIfam" id="TIGR03153">
    <property type="entry name" value="cytochr_NrfH"/>
    <property type="match status" value="1"/>
</dbReference>
<dbReference type="Pfam" id="PF03264">
    <property type="entry name" value="Cytochrom_NNT"/>
    <property type="match status" value="1"/>
</dbReference>
<dbReference type="InterPro" id="IPR036280">
    <property type="entry name" value="Multihaem_cyt_sf"/>
</dbReference>
<dbReference type="GO" id="GO:0009055">
    <property type="term" value="F:electron transfer activity"/>
    <property type="evidence" value="ECO:0007669"/>
    <property type="project" value="TreeGrafter"/>
</dbReference>
<evidence type="ECO:0000256" key="2">
    <source>
        <dbReference type="ARBA" id="ARBA00007395"/>
    </source>
</evidence>
<evidence type="ECO:0000256" key="5">
    <source>
        <dbReference type="ARBA" id="ARBA00022617"/>
    </source>
</evidence>
<evidence type="ECO:0000256" key="3">
    <source>
        <dbReference type="ARBA" id="ARBA00022448"/>
    </source>
</evidence>
<dbReference type="InterPro" id="IPR051174">
    <property type="entry name" value="Cytochrome_c-type_ET"/>
</dbReference>
<keyword evidence="4" id="KW-1003">Cell membrane</keyword>
<feature type="domain" description="NapC/NirT cytochrome c N-terminal" evidence="12">
    <location>
        <begin position="30"/>
        <end position="164"/>
    </location>
</feature>
<reference evidence="13 14" key="1">
    <citation type="submission" date="2019-02" db="EMBL/GenBank/DDBJ databases">
        <title>Deep-cultivation of Planctomycetes and their phenomic and genomic characterization uncovers novel biology.</title>
        <authorList>
            <person name="Wiegand S."/>
            <person name="Jogler M."/>
            <person name="Boedeker C."/>
            <person name="Pinto D."/>
            <person name="Vollmers J."/>
            <person name="Rivas-Marin E."/>
            <person name="Kohn T."/>
            <person name="Peeters S.H."/>
            <person name="Heuer A."/>
            <person name="Rast P."/>
            <person name="Oberbeckmann S."/>
            <person name="Bunk B."/>
            <person name="Jeske O."/>
            <person name="Meyerdierks A."/>
            <person name="Storesund J.E."/>
            <person name="Kallscheuer N."/>
            <person name="Luecker S."/>
            <person name="Lage O.M."/>
            <person name="Pohl T."/>
            <person name="Merkel B.J."/>
            <person name="Hornburger P."/>
            <person name="Mueller R.-W."/>
            <person name="Bruemmer F."/>
            <person name="Labrenz M."/>
            <person name="Spormann A.M."/>
            <person name="Op Den Camp H."/>
            <person name="Overmann J."/>
            <person name="Amann R."/>
            <person name="Jetten M.S.M."/>
            <person name="Mascher T."/>
            <person name="Medema M.H."/>
            <person name="Devos D.P."/>
            <person name="Kaster A.-K."/>
            <person name="Ovreas L."/>
            <person name="Rohde M."/>
            <person name="Galperin M.Y."/>
            <person name="Jogler C."/>
        </authorList>
    </citation>
    <scope>NUCLEOTIDE SEQUENCE [LARGE SCALE GENOMIC DNA]</scope>
    <source>
        <strain evidence="13 14">Mal64</strain>
    </source>
</reference>
<keyword evidence="7" id="KW-0479">Metal-binding</keyword>
<evidence type="ECO:0000256" key="11">
    <source>
        <dbReference type="ARBA" id="ARBA00023136"/>
    </source>
</evidence>
<keyword evidence="10" id="KW-0408">Iron</keyword>
<comment type="caution">
    <text evidence="13">The sequence shown here is derived from an EMBL/GenBank/DDBJ whole genome shotgun (WGS) entry which is preliminary data.</text>
</comment>
<keyword evidence="6" id="KW-0812">Transmembrane</keyword>
<evidence type="ECO:0000256" key="1">
    <source>
        <dbReference type="ARBA" id="ARBA00004236"/>
    </source>
</evidence>
<comment type="similarity">
    <text evidence="2">Belongs to the NapC/NirT/NrfH family.</text>
</comment>
<proteinExistence type="inferred from homology"/>
<gene>
    <name evidence="13" type="primary">nrfH</name>
    <name evidence="13" type="ORF">Mal64_05440</name>
</gene>
<comment type="subcellular location">
    <subcellularLocation>
        <location evidence="1">Cell membrane</location>
    </subcellularLocation>
</comment>
<evidence type="ECO:0000256" key="6">
    <source>
        <dbReference type="ARBA" id="ARBA00022692"/>
    </source>
</evidence>
<dbReference type="RefSeq" id="WP_146396671.1">
    <property type="nucleotide sequence ID" value="NZ_SJPQ01000001.1"/>
</dbReference>
<evidence type="ECO:0000313" key="14">
    <source>
        <dbReference type="Proteomes" id="UP000315440"/>
    </source>
</evidence>
<dbReference type="Gene3D" id="1.10.3820.10">
    <property type="entry name" value="Di-heme elbow motif domain"/>
    <property type="match status" value="1"/>
</dbReference>
<name>A0A5C5ZS79_9BACT</name>
<dbReference type="PANTHER" id="PTHR30333">
    <property type="entry name" value="CYTOCHROME C-TYPE PROTEIN"/>
    <property type="match status" value="1"/>
</dbReference>
<dbReference type="EMBL" id="SJPQ01000001">
    <property type="protein sequence ID" value="TWT90160.1"/>
    <property type="molecule type" value="Genomic_DNA"/>
</dbReference>
<dbReference type="Proteomes" id="UP000315440">
    <property type="component" value="Unassembled WGS sequence"/>
</dbReference>
<evidence type="ECO:0000256" key="10">
    <source>
        <dbReference type="ARBA" id="ARBA00023004"/>
    </source>
</evidence>
<dbReference type="PANTHER" id="PTHR30333:SF1">
    <property type="entry name" value="CYTOCHROME C-TYPE PROTEIN NAPC"/>
    <property type="match status" value="1"/>
</dbReference>
<evidence type="ECO:0000256" key="4">
    <source>
        <dbReference type="ARBA" id="ARBA00022475"/>
    </source>
</evidence>
<protein>
    <submittedName>
        <fullName evidence="13">Cytochrome c-type protein NrfH</fullName>
    </submittedName>
</protein>